<feature type="domain" description="Secretion system C-terminal sorting" evidence="1">
    <location>
        <begin position="306"/>
        <end position="377"/>
    </location>
</feature>
<proteinExistence type="predicted"/>
<evidence type="ECO:0000313" key="3">
    <source>
        <dbReference type="Proteomes" id="UP000294850"/>
    </source>
</evidence>
<gene>
    <name evidence="2" type="ORF">E0F88_17470</name>
</gene>
<dbReference type="Pfam" id="PF18962">
    <property type="entry name" value="Por_Secre_tail"/>
    <property type="match status" value="1"/>
</dbReference>
<accession>A0A4R5DIF0</accession>
<dbReference type="NCBIfam" id="TIGR04183">
    <property type="entry name" value="Por_Secre_tail"/>
    <property type="match status" value="1"/>
</dbReference>
<organism evidence="2 3">
    <name type="scientific">Dyadobacter psychrotolerans</name>
    <dbReference type="NCBI Taxonomy" id="2541721"/>
    <lineage>
        <taxon>Bacteria</taxon>
        <taxon>Pseudomonadati</taxon>
        <taxon>Bacteroidota</taxon>
        <taxon>Cytophagia</taxon>
        <taxon>Cytophagales</taxon>
        <taxon>Spirosomataceae</taxon>
        <taxon>Dyadobacter</taxon>
    </lineage>
</organism>
<dbReference type="OrthoDB" id="928137at2"/>
<reference evidence="2 3" key="1">
    <citation type="submission" date="2019-03" db="EMBL/GenBank/DDBJ databases">
        <title>Dyadobacter AR-3-6 sp. nov., isolated from arctic soil.</title>
        <authorList>
            <person name="Chaudhary D.K."/>
        </authorList>
    </citation>
    <scope>NUCLEOTIDE SEQUENCE [LARGE SCALE GENOMIC DNA]</scope>
    <source>
        <strain evidence="2 3">AR-3-6</strain>
    </source>
</reference>
<sequence>MKVIFRTQSLLLLILTLILPATVFGQIYTNTFTGASACPTPGNVPVVATNATGSGLSRTSVTCNATLSTFNSSTLNNTAIITDSYIQFSVAANAGYQLNLTSLSFFRQGSNTAPNQLEVRYSTDGFATAGTSWGAAPTTAATGSVATWDFTDFLSPVGGTVTFRIYPYGTQRVSGSGTAQAGGTFRLNDVTVNGTVTGTLPVKLISFNGYPQDNSVVLKWSTVWEEENEGFAVERSNDAIRFSETAFLKGNINTKSQSDYEYRDGELQQGQTYYYRLKQLDLDGSFAYSRIISVKISDKANPESFIYPNPNRGSFTVQGGDMKPGSIRLYNSSGSEVPVVVNPANGNNSFLLKAKSDLLPGLYHIKVNTQNDKGRSKLFKVVVTD</sequence>
<dbReference type="InterPro" id="IPR026444">
    <property type="entry name" value="Secre_tail"/>
</dbReference>
<keyword evidence="3" id="KW-1185">Reference proteome</keyword>
<dbReference type="EMBL" id="SMFL01000006">
    <property type="protein sequence ID" value="TDE13689.1"/>
    <property type="molecule type" value="Genomic_DNA"/>
</dbReference>
<dbReference type="Proteomes" id="UP000294850">
    <property type="component" value="Unassembled WGS sequence"/>
</dbReference>
<dbReference type="RefSeq" id="WP_131959566.1">
    <property type="nucleotide sequence ID" value="NZ_SMFL01000006.1"/>
</dbReference>
<name>A0A4R5DIF0_9BACT</name>
<dbReference type="Gene3D" id="2.60.40.10">
    <property type="entry name" value="Immunoglobulins"/>
    <property type="match status" value="1"/>
</dbReference>
<evidence type="ECO:0000259" key="1">
    <source>
        <dbReference type="Pfam" id="PF18962"/>
    </source>
</evidence>
<evidence type="ECO:0000313" key="2">
    <source>
        <dbReference type="EMBL" id="TDE13689.1"/>
    </source>
</evidence>
<comment type="caution">
    <text evidence="2">The sequence shown here is derived from an EMBL/GenBank/DDBJ whole genome shotgun (WGS) entry which is preliminary data.</text>
</comment>
<protein>
    <submittedName>
        <fullName evidence="2">T9SS type A sorting domain-containing protein</fullName>
    </submittedName>
</protein>
<dbReference type="AlphaFoldDB" id="A0A4R5DIF0"/>
<dbReference type="InterPro" id="IPR013783">
    <property type="entry name" value="Ig-like_fold"/>
</dbReference>